<gene>
    <name evidence="7" type="ORF">GCK32_013136</name>
</gene>
<dbReference type="Proteomes" id="UP001331761">
    <property type="component" value="Unassembled WGS sequence"/>
</dbReference>
<protein>
    <recommendedName>
        <fullName evidence="1">glutathione transferase</fullName>
        <ecNumber evidence="1">2.5.1.18</ecNumber>
    </recommendedName>
</protein>
<dbReference type="Gene3D" id="1.20.1050.130">
    <property type="match status" value="1"/>
</dbReference>
<comment type="similarity">
    <text evidence="3">Belongs to the GST superfamily. Sigma family.</text>
</comment>
<reference evidence="7 8" key="1">
    <citation type="submission" date="2019-10" db="EMBL/GenBank/DDBJ databases">
        <title>Assembly and Annotation for the nematode Trichostrongylus colubriformis.</title>
        <authorList>
            <person name="Martin J."/>
        </authorList>
    </citation>
    <scope>NUCLEOTIDE SEQUENCE [LARGE SCALE GENOMIC DNA]</scope>
    <source>
        <strain evidence="7">G859</strain>
        <tissue evidence="7">Whole worm</tissue>
    </source>
</reference>
<evidence type="ECO:0000256" key="2">
    <source>
        <dbReference type="ARBA" id="ARBA00022679"/>
    </source>
</evidence>
<proteinExistence type="inferred from homology"/>
<dbReference type="PANTHER" id="PTHR11571:SF224">
    <property type="entry name" value="HEMATOPOIETIC PROSTAGLANDIN D SYNTHASE"/>
    <property type="match status" value="1"/>
</dbReference>
<evidence type="ECO:0000313" key="8">
    <source>
        <dbReference type="Proteomes" id="UP001331761"/>
    </source>
</evidence>
<evidence type="ECO:0000256" key="4">
    <source>
        <dbReference type="ARBA" id="ARBA00047960"/>
    </source>
</evidence>
<dbReference type="FunFam" id="3.40.30.10:FF:000258">
    <property type="entry name" value="Glutathione S-transferase"/>
    <property type="match status" value="2"/>
</dbReference>
<dbReference type="Gene3D" id="3.40.30.10">
    <property type="entry name" value="Glutaredoxin"/>
    <property type="match status" value="1"/>
</dbReference>
<dbReference type="GO" id="GO:0006749">
    <property type="term" value="P:glutathione metabolic process"/>
    <property type="evidence" value="ECO:0007669"/>
    <property type="project" value="TreeGrafter"/>
</dbReference>
<dbReference type="SFLD" id="SFLDG01205">
    <property type="entry name" value="AMPS.1"/>
    <property type="match status" value="1"/>
</dbReference>
<dbReference type="InterPro" id="IPR036249">
    <property type="entry name" value="Thioredoxin-like_sf"/>
</dbReference>
<evidence type="ECO:0000256" key="1">
    <source>
        <dbReference type="ARBA" id="ARBA00012452"/>
    </source>
</evidence>
<dbReference type="AlphaFoldDB" id="A0AAN8FTL2"/>
<dbReference type="SFLD" id="SFLDS00019">
    <property type="entry name" value="Glutathione_Transferase_(cytos"/>
    <property type="match status" value="2"/>
</dbReference>
<dbReference type="SFLD" id="SFLDG00363">
    <property type="entry name" value="AMPS_(cytGST):_Alpha-__Mu-__Pi"/>
    <property type="match status" value="1"/>
</dbReference>
<dbReference type="CDD" id="cd03039">
    <property type="entry name" value="GST_N_Sigma_like"/>
    <property type="match status" value="2"/>
</dbReference>
<evidence type="ECO:0000259" key="6">
    <source>
        <dbReference type="PROSITE" id="PS50405"/>
    </source>
</evidence>
<sequence>MVQYKLTYFDGRGAAEVIRQLFVLAGQEFKDVRLTHEEWPKHKAEMPFGQLPVLEVDGKQLPQSFAIVRFLARKFGFAGKNAWEEAVVDSIADQYKDFMNEVRPFFRVVMGMDKGDVKAMEKEVFEPARYLVGDSLTFADLYVAEMATMTENFPKLYDGFPEMKAHADKLFIIAGVEFEDKRLEIEEWPKYKAEMPFNQVPVLEVDGKLLPQSFAIVRYLARQFGYAGKDAWEEAVVDMIGDQFKDYLIEVSPVIRVVLGYDKGDVVS</sequence>
<dbReference type="InterPro" id="IPR050213">
    <property type="entry name" value="GST_superfamily"/>
</dbReference>
<dbReference type="Pfam" id="PF02798">
    <property type="entry name" value="GST_N"/>
    <property type="match status" value="2"/>
</dbReference>
<feature type="domain" description="GST C-terminal" evidence="6">
    <location>
        <begin position="81"/>
        <end position="197"/>
    </location>
</feature>
<evidence type="ECO:0000256" key="3">
    <source>
        <dbReference type="ARBA" id="ARBA00038317"/>
    </source>
</evidence>
<evidence type="ECO:0000313" key="7">
    <source>
        <dbReference type="EMBL" id="KAK5969833.1"/>
    </source>
</evidence>
<dbReference type="InterPro" id="IPR040079">
    <property type="entry name" value="Glutathione_S-Trfase"/>
</dbReference>
<comment type="catalytic activity">
    <reaction evidence="4">
        <text>RX + glutathione = an S-substituted glutathione + a halide anion + H(+)</text>
        <dbReference type="Rhea" id="RHEA:16437"/>
        <dbReference type="ChEBI" id="CHEBI:15378"/>
        <dbReference type="ChEBI" id="CHEBI:16042"/>
        <dbReference type="ChEBI" id="CHEBI:17792"/>
        <dbReference type="ChEBI" id="CHEBI:57925"/>
        <dbReference type="ChEBI" id="CHEBI:90779"/>
        <dbReference type="EC" id="2.5.1.18"/>
    </reaction>
</comment>
<evidence type="ECO:0000259" key="5">
    <source>
        <dbReference type="PROSITE" id="PS50404"/>
    </source>
</evidence>
<feature type="domain" description="GST N-terminal" evidence="5">
    <location>
        <begin position="2"/>
        <end position="79"/>
    </location>
</feature>
<name>A0AAN8FTL2_TRICO</name>
<dbReference type="CDD" id="cd03192">
    <property type="entry name" value="GST_C_Sigma_like"/>
    <property type="match status" value="1"/>
</dbReference>
<dbReference type="EC" id="2.5.1.18" evidence="1"/>
<accession>A0AAN8FTL2</accession>
<dbReference type="PANTHER" id="PTHR11571">
    <property type="entry name" value="GLUTATHIONE S-TRANSFERASE"/>
    <property type="match status" value="1"/>
</dbReference>
<dbReference type="PROSITE" id="PS50404">
    <property type="entry name" value="GST_NTER"/>
    <property type="match status" value="2"/>
</dbReference>
<keyword evidence="8" id="KW-1185">Reference proteome</keyword>
<dbReference type="SUPFAM" id="SSF47616">
    <property type="entry name" value="GST C-terminal domain-like"/>
    <property type="match status" value="1"/>
</dbReference>
<dbReference type="EMBL" id="WIXE01019687">
    <property type="protein sequence ID" value="KAK5969833.1"/>
    <property type="molecule type" value="Genomic_DNA"/>
</dbReference>
<dbReference type="PROSITE" id="PS50405">
    <property type="entry name" value="GST_CTER"/>
    <property type="match status" value="1"/>
</dbReference>
<dbReference type="InterPro" id="IPR010987">
    <property type="entry name" value="Glutathione-S-Trfase_C-like"/>
</dbReference>
<comment type="caution">
    <text evidence="7">The sequence shown here is derived from an EMBL/GenBank/DDBJ whole genome shotgun (WGS) entry which is preliminary data.</text>
</comment>
<organism evidence="7 8">
    <name type="scientific">Trichostrongylus colubriformis</name>
    <name type="common">Black scour worm</name>
    <dbReference type="NCBI Taxonomy" id="6319"/>
    <lineage>
        <taxon>Eukaryota</taxon>
        <taxon>Metazoa</taxon>
        <taxon>Ecdysozoa</taxon>
        <taxon>Nematoda</taxon>
        <taxon>Chromadorea</taxon>
        <taxon>Rhabditida</taxon>
        <taxon>Rhabditina</taxon>
        <taxon>Rhabditomorpha</taxon>
        <taxon>Strongyloidea</taxon>
        <taxon>Trichostrongylidae</taxon>
        <taxon>Trichostrongylus</taxon>
    </lineage>
</organism>
<keyword evidence="2" id="KW-0808">Transferase</keyword>
<dbReference type="Gene3D" id="1.20.1050.10">
    <property type="match status" value="2"/>
</dbReference>
<dbReference type="GO" id="GO:0004364">
    <property type="term" value="F:glutathione transferase activity"/>
    <property type="evidence" value="ECO:0007669"/>
    <property type="project" value="UniProtKB-EC"/>
</dbReference>
<dbReference type="SUPFAM" id="SSF52833">
    <property type="entry name" value="Thioredoxin-like"/>
    <property type="match status" value="2"/>
</dbReference>
<dbReference type="InterPro" id="IPR036282">
    <property type="entry name" value="Glutathione-S-Trfase_C_sf"/>
</dbReference>
<feature type="domain" description="GST N-terminal" evidence="5">
    <location>
        <begin position="152"/>
        <end position="228"/>
    </location>
</feature>
<dbReference type="InterPro" id="IPR004045">
    <property type="entry name" value="Glutathione_S-Trfase_N"/>
</dbReference>